<reference evidence="2" key="1">
    <citation type="journal article" date="2017" name="Ecol. Evol.">
        <title>Viral gut metagenomics of sympatric wild and domestic canids, and monitoring of viruses: Insights from an endangered wolf population.</title>
        <authorList>
            <person name="Conceicao-Neto N."/>
            <person name="Godinho R."/>
            <person name="Alvares F."/>
            <person name="Yinda C.K."/>
            <person name="Deboutte W."/>
            <person name="Zeller M."/>
            <person name="Laenen L."/>
            <person name="Heylen E."/>
            <person name="Roque S."/>
            <person name="Petrucci-Fonseca F."/>
            <person name="Santos N."/>
            <person name="Van Ranst M."/>
            <person name="Mesquita J.R."/>
            <person name="Matthijnssens J."/>
        </authorList>
    </citation>
    <scope>NUCLEOTIDE SEQUENCE</scope>
    <source>
        <strain evidence="2">South Douro</strain>
    </source>
</reference>
<feature type="region of interest" description="Disordered" evidence="1">
    <location>
        <begin position="181"/>
        <end position="243"/>
    </location>
</feature>
<proteinExistence type="predicted"/>
<feature type="region of interest" description="Disordered" evidence="1">
    <location>
        <begin position="666"/>
        <end position="690"/>
    </location>
</feature>
<evidence type="ECO:0000313" key="2">
    <source>
        <dbReference type="EMBL" id="ASM93490.1"/>
    </source>
</evidence>
<dbReference type="EMBL" id="KY214445">
    <property type="protein sequence ID" value="ASM93490.1"/>
    <property type="molecule type" value="Genomic_DNA"/>
</dbReference>
<sequence>MTDANDLHRLDKNTFKYLSLLYKIDTMPRLPGRRYIGPGNEVNLNYEGDPNSRAEYIAWRHDLAYKYGKTEEEIRHADLDAIQDFAINPETYEDVLGALGLSAKYLYESAAGVQYPSMPKALKSKTYRNRLAKERQAKRKKHFLHDQDFADVELQDIPEEPEQPEADLIPELNFEAQIEQPGPSHQRQYQLPETPAESRMASPLNLGGALDPPGSSMDTSGEALAPPVTGNAAAGGGHPAQPAAERTVLRCPVNKPWTRTFSNEFDFRTFGYPQKRNLALEYGAPVCKAVDATSYWYVPYNSVALYMSPAEFYSLPPGTEAVSCHVEIIPWYQRVPFETNVSVSGNANSHMESILMKAKGLDQHYDMVHHLGYNTSATDPTPTLARVGDDLRRKLWGRESDTDFPIVEGNARHIANYSAFRFTATNPNYKRLNTMIEKGRFLATQDQVWMKIDHKFQCGIIRKKMDPPELDTYFDQYNYPGVNFSIVNSHGRHRNFVSRGRVNKTNANYKDRHHEYAMADQLFNDYDSYFEYNQRIEKSTWLKKYQDDRLGHDPPSMHIGVLPVQTNTIPGSPVTFTSILLTWKIRATLTVRCDNNSDYSNRLCYDLDSYYITGIGNRFGGSGWRNPSYADPQMVSGGRFLACVSDTPNFGDQTIDNYVSKHQPVNAPSFTDTTEPKKKKSKTTIVTANV</sequence>
<organism evidence="2">
    <name type="scientific">Lupine feces-associated densovirus</name>
    <dbReference type="NCBI Taxonomy" id="2017717"/>
    <lineage>
        <taxon>Viruses</taxon>
        <taxon>Monodnaviria</taxon>
        <taxon>Shotokuvirae</taxon>
        <taxon>Cossaviricota</taxon>
        <taxon>Quintoviricetes</taxon>
        <taxon>Piccovirales</taxon>
        <taxon>Parvoviridae</taxon>
        <taxon>Densovirinae</taxon>
    </lineage>
</organism>
<dbReference type="InterPro" id="IPR016184">
    <property type="entry name" value="Capsid/spike_ssDNA_virus"/>
</dbReference>
<dbReference type="GO" id="GO:0005198">
    <property type="term" value="F:structural molecule activity"/>
    <property type="evidence" value="ECO:0007669"/>
    <property type="project" value="InterPro"/>
</dbReference>
<dbReference type="Pfam" id="PF02336">
    <property type="entry name" value="Denso_VP4"/>
    <property type="match status" value="1"/>
</dbReference>
<name>A0A221LEC7_9VIRU</name>
<dbReference type="InterPro" id="IPR003433">
    <property type="entry name" value="Capsid_VP4_densovirus"/>
</dbReference>
<dbReference type="SUPFAM" id="SSF88645">
    <property type="entry name" value="ssDNA viruses"/>
    <property type="match status" value="1"/>
</dbReference>
<protein>
    <submittedName>
        <fullName evidence="2">VP1</fullName>
    </submittedName>
</protein>
<evidence type="ECO:0000256" key="1">
    <source>
        <dbReference type="SAM" id="MobiDB-lite"/>
    </source>
</evidence>
<accession>A0A221LEC7</accession>